<dbReference type="Proteomes" id="UP000198584">
    <property type="component" value="Unassembled WGS sequence"/>
</dbReference>
<dbReference type="AlphaFoldDB" id="A0A1H3VX54"/>
<evidence type="ECO:0000313" key="2">
    <source>
        <dbReference type="EMBL" id="SDZ79386.1"/>
    </source>
</evidence>
<evidence type="ECO:0000256" key="1">
    <source>
        <dbReference type="SAM" id="MobiDB-lite"/>
    </source>
</evidence>
<evidence type="ECO:0000313" key="3">
    <source>
        <dbReference type="Proteomes" id="UP000198584"/>
    </source>
</evidence>
<protein>
    <submittedName>
        <fullName evidence="2">Uncharacterized protein</fullName>
    </submittedName>
</protein>
<dbReference type="STRING" id="571932.SAMN05421743_101224"/>
<name>A0A1H3VX54_9BACI</name>
<proteinExistence type="predicted"/>
<reference evidence="2 3" key="1">
    <citation type="submission" date="2016-10" db="EMBL/GenBank/DDBJ databases">
        <authorList>
            <person name="de Groot N.N."/>
        </authorList>
    </citation>
    <scope>NUCLEOTIDE SEQUENCE [LARGE SCALE GENOMIC DNA]</scope>
    <source>
        <strain evidence="2 3">CCM7597</strain>
    </source>
</reference>
<feature type="compositionally biased region" description="Basic and acidic residues" evidence="1">
    <location>
        <begin position="68"/>
        <end position="93"/>
    </location>
</feature>
<dbReference type="RefSeq" id="WP_245728698.1">
    <property type="nucleotide sequence ID" value="NZ_FNQR01000001.1"/>
</dbReference>
<accession>A0A1H3VX54</accession>
<feature type="region of interest" description="Disordered" evidence="1">
    <location>
        <begin position="58"/>
        <end position="93"/>
    </location>
</feature>
<organism evidence="2 3">
    <name type="scientific">Thalassobacillus cyri</name>
    <dbReference type="NCBI Taxonomy" id="571932"/>
    <lineage>
        <taxon>Bacteria</taxon>
        <taxon>Bacillati</taxon>
        <taxon>Bacillota</taxon>
        <taxon>Bacilli</taxon>
        <taxon>Bacillales</taxon>
        <taxon>Bacillaceae</taxon>
        <taxon>Thalassobacillus</taxon>
    </lineage>
</organism>
<dbReference type="EMBL" id="FNQR01000001">
    <property type="protein sequence ID" value="SDZ79386.1"/>
    <property type="molecule type" value="Genomic_DNA"/>
</dbReference>
<gene>
    <name evidence="2" type="ORF">SAMN05421743_101224</name>
</gene>
<keyword evidence="3" id="KW-1185">Reference proteome</keyword>
<sequence length="93" mass="10997">MNYIEPTVGKELDKEGNADRQVRLNQMRAFQETHSKEEVYQLKKESLQELKELPLTERGEQRLSQIESKLDREFHEEKEKESTTSEMKNGKGE</sequence>